<dbReference type="Gene3D" id="3.50.50.60">
    <property type="entry name" value="FAD/NAD(P)-binding domain"/>
    <property type="match status" value="1"/>
</dbReference>
<sequence>MTGKQAATHTKTNVAIIGAGIAGSFCASLLSSAGIKVTVLEKSRGTGGRSSSKKIDDHQSVDLGAPFFHLSSPLLKEHSQEWLQKHIIMAWPEVNKTGLFAYVGTPKMSSLTRYLIGEAELINNCYVHHIEKSNHGWILRNENDQIILECDQLIITTPAAQTCSLLASTHSFPKLLSESHWASALCRPQWSIMIKSTSNTEQSRHVDSPLIEPKNHPVIERIIHDSAKPGRSGSSSNWVIQAKKEWSEKNIEANKTFIAVSLSNAFFEITGQKGNSVICHRWLLGQHTPLEGEPSRWVPKQNLGIAADWLCQGDIEGALLSAQHLCNRILHSQHKRSTVTQGDNHEL</sequence>
<dbReference type="SUPFAM" id="SSF51905">
    <property type="entry name" value="FAD/NAD(P)-binding domain"/>
    <property type="match status" value="1"/>
</dbReference>
<dbReference type="PANTHER" id="PTHR16128:SF5">
    <property type="entry name" value="FAD_NAD(P)-BINDING OXIDOREDUCTASE FAMILY PROTEIN"/>
    <property type="match status" value="1"/>
</dbReference>
<organism evidence="1 2">
    <name type="scientific">Marinomonas phaeophyticola</name>
    <dbReference type="NCBI Taxonomy" id="3004091"/>
    <lineage>
        <taxon>Bacteria</taxon>
        <taxon>Pseudomonadati</taxon>
        <taxon>Pseudomonadota</taxon>
        <taxon>Gammaproteobacteria</taxon>
        <taxon>Oceanospirillales</taxon>
        <taxon>Oceanospirillaceae</taxon>
        <taxon>Marinomonas</taxon>
    </lineage>
</organism>
<evidence type="ECO:0000313" key="2">
    <source>
        <dbReference type="Proteomes" id="UP001149719"/>
    </source>
</evidence>
<dbReference type="Proteomes" id="UP001149719">
    <property type="component" value="Unassembled WGS sequence"/>
</dbReference>
<dbReference type="EMBL" id="JAPUBN010000011">
    <property type="protein sequence ID" value="MCZ2720887.1"/>
    <property type="molecule type" value="Genomic_DNA"/>
</dbReference>
<evidence type="ECO:0000313" key="1">
    <source>
        <dbReference type="EMBL" id="MCZ2720887.1"/>
    </source>
</evidence>
<proteinExistence type="predicted"/>
<dbReference type="Pfam" id="PF13450">
    <property type="entry name" value="NAD_binding_8"/>
    <property type="match status" value="1"/>
</dbReference>
<dbReference type="RefSeq" id="WP_269123133.1">
    <property type="nucleotide sequence ID" value="NZ_JAPUBN010000011.1"/>
</dbReference>
<protein>
    <submittedName>
        <fullName evidence="1">FAD-dependent oxidoreductase</fullName>
    </submittedName>
</protein>
<name>A0ABT4JS82_9GAMM</name>
<dbReference type="InterPro" id="IPR036188">
    <property type="entry name" value="FAD/NAD-bd_sf"/>
</dbReference>
<dbReference type="Gene3D" id="3.90.660.10">
    <property type="match status" value="1"/>
</dbReference>
<dbReference type="PANTHER" id="PTHR16128">
    <property type="entry name" value="FAD/NAD(P)-BINDING OXIDOREDUCTASE FAMILY PROTEIN"/>
    <property type="match status" value="1"/>
</dbReference>
<gene>
    <name evidence="1" type="ORF">O1D97_04315</name>
</gene>
<keyword evidence="2" id="KW-1185">Reference proteome</keyword>
<accession>A0ABT4JS82</accession>
<reference evidence="1" key="1">
    <citation type="submission" date="2022-12" db="EMBL/GenBank/DDBJ databases">
        <title>Marinomonas 15G1-11 sp. nov, isolated from marine algae.</title>
        <authorList>
            <person name="Butt M."/>
            <person name="Choi D.G."/>
            <person name="Kim J.M."/>
            <person name="Lee J.K."/>
            <person name="Baek J.H."/>
            <person name="Jeon C.O."/>
        </authorList>
    </citation>
    <scope>NUCLEOTIDE SEQUENCE</scope>
    <source>
        <strain evidence="1">15G1-11</strain>
    </source>
</reference>
<comment type="caution">
    <text evidence="1">The sequence shown here is derived from an EMBL/GenBank/DDBJ whole genome shotgun (WGS) entry which is preliminary data.</text>
</comment>